<dbReference type="OrthoDB" id="4991543at2"/>
<evidence type="ECO:0000313" key="2">
    <source>
        <dbReference type="EMBL" id="KAB1643133.1"/>
    </source>
</evidence>
<dbReference type="EMBL" id="WBKB01000004">
    <property type="protein sequence ID" value="KAB1643133.1"/>
    <property type="molecule type" value="Genomic_DNA"/>
</dbReference>
<accession>A0A7J5BAR6</accession>
<proteinExistence type="predicted"/>
<reference evidence="2 3" key="1">
    <citation type="submission" date="2019-09" db="EMBL/GenBank/DDBJ databases">
        <title>Phylogeny of genus Pseudoclavibacter and closely related genus.</title>
        <authorList>
            <person name="Li Y."/>
        </authorList>
    </citation>
    <scope>NUCLEOTIDE SEQUENCE [LARGE SCALE GENOMIC DNA]</scope>
    <source>
        <strain evidence="2 3">KCTC 13959</strain>
    </source>
</reference>
<evidence type="ECO:0000256" key="1">
    <source>
        <dbReference type="SAM" id="MobiDB-lite"/>
    </source>
</evidence>
<organism evidence="2 3">
    <name type="scientific">Gulosibacter chungangensis</name>
    <dbReference type="NCBI Taxonomy" id="979746"/>
    <lineage>
        <taxon>Bacteria</taxon>
        <taxon>Bacillati</taxon>
        <taxon>Actinomycetota</taxon>
        <taxon>Actinomycetes</taxon>
        <taxon>Micrococcales</taxon>
        <taxon>Microbacteriaceae</taxon>
        <taxon>Gulosibacter</taxon>
    </lineage>
</organism>
<keyword evidence="3" id="KW-1185">Reference proteome</keyword>
<name>A0A7J5BAR6_9MICO</name>
<protein>
    <submittedName>
        <fullName evidence="2">Uncharacterized protein</fullName>
    </submittedName>
</protein>
<comment type="caution">
    <text evidence="2">The sequence shown here is derived from an EMBL/GenBank/DDBJ whole genome shotgun (WGS) entry which is preliminary data.</text>
</comment>
<sequence length="80" mass="8982">MARQPRRVRTAPQPGVDPTPQKFPATVGRPETIRAVAAAEDRLDAWGERTVQDNEGLNIREDTVDSNDDRLRENIPPHNV</sequence>
<evidence type="ECO:0000313" key="3">
    <source>
        <dbReference type="Proteomes" id="UP000433493"/>
    </source>
</evidence>
<dbReference type="RefSeq" id="WP_158052182.1">
    <property type="nucleotide sequence ID" value="NZ_WBKB01000004.1"/>
</dbReference>
<feature type="region of interest" description="Disordered" evidence="1">
    <location>
        <begin position="1"/>
        <end position="26"/>
    </location>
</feature>
<dbReference type="Proteomes" id="UP000433493">
    <property type="component" value="Unassembled WGS sequence"/>
</dbReference>
<dbReference type="AlphaFoldDB" id="A0A7J5BAR6"/>
<gene>
    <name evidence="2" type="ORF">F8O05_07775</name>
</gene>
<feature type="region of interest" description="Disordered" evidence="1">
    <location>
        <begin position="57"/>
        <end position="80"/>
    </location>
</feature>